<keyword evidence="1" id="KW-1133">Transmembrane helix</keyword>
<keyword evidence="1" id="KW-0472">Membrane</keyword>
<feature type="transmembrane region" description="Helical" evidence="1">
    <location>
        <begin position="80"/>
        <end position="102"/>
    </location>
</feature>
<proteinExistence type="predicted"/>
<feature type="transmembrane region" description="Helical" evidence="1">
    <location>
        <begin position="47"/>
        <end position="74"/>
    </location>
</feature>
<name>A0A165TZF5_9AGAM</name>
<organism evidence="2 3">
    <name type="scientific">Neolentinus lepideus HHB14362 ss-1</name>
    <dbReference type="NCBI Taxonomy" id="1314782"/>
    <lineage>
        <taxon>Eukaryota</taxon>
        <taxon>Fungi</taxon>
        <taxon>Dikarya</taxon>
        <taxon>Basidiomycota</taxon>
        <taxon>Agaricomycotina</taxon>
        <taxon>Agaricomycetes</taxon>
        <taxon>Gloeophyllales</taxon>
        <taxon>Gloeophyllaceae</taxon>
        <taxon>Neolentinus</taxon>
    </lineage>
</organism>
<sequence>PPITYVLSVLSFSTTALVSFFKGVSTLVIIPVYHVLYHVLYRPLSYLLAPAVLFVTIVLNLFVWTPLAAIKYLADQVYPIYLLVGMACICGAVVGVVTRSVAA</sequence>
<dbReference type="AlphaFoldDB" id="A0A165TZF5"/>
<protein>
    <submittedName>
        <fullName evidence="2">Uncharacterized protein</fullName>
    </submittedName>
</protein>
<keyword evidence="1" id="KW-0812">Transmembrane</keyword>
<accession>A0A165TZF5</accession>
<dbReference type="EMBL" id="KV425562">
    <property type="protein sequence ID" value="KZT27403.1"/>
    <property type="molecule type" value="Genomic_DNA"/>
</dbReference>
<feature type="non-terminal residue" evidence="2">
    <location>
        <position position="103"/>
    </location>
</feature>
<dbReference type="Proteomes" id="UP000076761">
    <property type="component" value="Unassembled WGS sequence"/>
</dbReference>
<reference evidence="2 3" key="1">
    <citation type="journal article" date="2016" name="Mol. Biol. Evol.">
        <title>Comparative Genomics of Early-Diverging Mushroom-Forming Fungi Provides Insights into the Origins of Lignocellulose Decay Capabilities.</title>
        <authorList>
            <person name="Nagy L.G."/>
            <person name="Riley R."/>
            <person name="Tritt A."/>
            <person name="Adam C."/>
            <person name="Daum C."/>
            <person name="Floudas D."/>
            <person name="Sun H."/>
            <person name="Yadav J.S."/>
            <person name="Pangilinan J."/>
            <person name="Larsson K.H."/>
            <person name="Matsuura K."/>
            <person name="Barry K."/>
            <person name="Labutti K."/>
            <person name="Kuo R."/>
            <person name="Ohm R.A."/>
            <person name="Bhattacharya S.S."/>
            <person name="Shirouzu T."/>
            <person name="Yoshinaga Y."/>
            <person name="Martin F.M."/>
            <person name="Grigoriev I.V."/>
            <person name="Hibbett D.S."/>
        </authorList>
    </citation>
    <scope>NUCLEOTIDE SEQUENCE [LARGE SCALE GENOMIC DNA]</scope>
    <source>
        <strain evidence="2 3">HHB14362 ss-1</strain>
    </source>
</reference>
<keyword evidence="3" id="KW-1185">Reference proteome</keyword>
<evidence type="ECO:0000313" key="3">
    <source>
        <dbReference type="Proteomes" id="UP000076761"/>
    </source>
</evidence>
<evidence type="ECO:0000313" key="2">
    <source>
        <dbReference type="EMBL" id="KZT27403.1"/>
    </source>
</evidence>
<dbReference type="InParanoid" id="A0A165TZF5"/>
<feature type="transmembrane region" description="Helical" evidence="1">
    <location>
        <begin position="20"/>
        <end position="40"/>
    </location>
</feature>
<feature type="non-terminal residue" evidence="2">
    <location>
        <position position="1"/>
    </location>
</feature>
<gene>
    <name evidence="2" type="ORF">NEOLEDRAFT_1048991</name>
</gene>
<evidence type="ECO:0000256" key="1">
    <source>
        <dbReference type="SAM" id="Phobius"/>
    </source>
</evidence>
<dbReference type="OrthoDB" id="3366475at2759"/>